<proteinExistence type="predicted"/>
<accession>A0AA97AVW9</accession>
<feature type="signal peptide" evidence="1">
    <location>
        <begin position="1"/>
        <end position="32"/>
    </location>
</feature>
<dbReference type="AlphaFoldDB" id="A0AA97AVW9"/>
<keyword evidence="1" id="KW-0732">Signal</keyword>
<evidence type="ECO:0000313" key="2">
    <source>
        <dbReference type="EMBL" id="WNZ45761.1"/>
    </source>
</evidence>
<sequence>MMTRFCVPSRSISAIASLGLITLAGIASPALAVIDCDKTPDAPLCTGEPRPKPKPRPVPAPVPPSPIVQQVLARSGQIQQTIDTAWSEFGKGVLAQQIKDELDGKRVGKIIKTIHLKNVSVNLRDLAVKEVKAGPGANQISVRLVAPRNNVNASANVFALPDPSYRVFFDLELDLTLSLDNSSNPIRVDTFNARSTNLDVRGSNLVGTVTKSIGDFFTGGGFSRNITARATQSITKEQLAANIRAIADRFSVFAGL</sequence>
<feature type="chain" id="PRO_5041640479" evidence="1">
    <location>
        <begin position="33"/>
        <end position="256"/>
    </location>
</feature>
<evidence type="ECO:0000256" key="1">
    <source>
        <dbReference type="SAM" id="SignalP"/>
    </source>
</evidence>
<dbReference type="RefSeq" id="WP_316427236.1">
    <property type="nucleotide sequence ID" value="NZ_CP130144.1"/>
</dbReference>
<protein>
    <submittedName>
        <fullName evidence="2">Uncharacterized protein</fullName>
    </submittedName>
</protein>
<dbReference type="EMBL" id="CP130144">
    <property type="protein sequence ID" value="WNZ45761.1"/>
    <property type="molecule type" value="Genomic_DNA"/>
</dbReference>
<name>A0AA97AVW9_LEPBY</name>
<reference evidence="2" key="1">
    <citation type="journal article" date="2023" name="Plants (Basel)">
        <title>Genomic Analysis of Leptolyngbya boryana CZ1 Reveals Efficient Carbon Fixation Modules.</title>
        <authorList>
            <person name="Bai X."/>
            <person name="Wang H."/>
            <person name="Cheng W."/>
            <person name="Wang J."/>
            <person name="Ma M."/>
            <person name="Hu H."/>
            <person name="Song Z."/>
            <person name="Ma H."/>
            <person name="Fan Y."/>
            <person name="Du C."/>
            <person name="Xu J."/>
        </authorList>
    </citation>
    <scope>NUCLEOTIDE SEQUENCE</scope>
    <source>
        <strain evidence="2">CZ1</strain>
    </source>
</reference>
<reference evidence="2" key="2">
    <citation type="submission" date="2023-07" db="EMBL/GenBank/DDBJ databases">
        <authorList>
            <person name="Bai X.-H."/>
            <person name="Wang H.-H."/>
            <person name="Wang J."/>
            <person name="Ma M.-Y."/>
            <person name="Hu H.-H."/>
            <person name="Song Z.-L."/>
            <person name="Ma H.-G."/>
            <person name="Fan Y."/>
            <person name="Du C.-Y."/>
            <person name="Xu J.-C."/>
        </authorList>
    </citation>
    <scope>NUCLEOTIDE SEQUENCE</scope>
    <source>
        <strain evidence="2">CZ1</strain>
    </source>
</reference>
<gene>
    <name evidence="2" type="ORF">Q2T42_28635</name>
</gene>
<organism evidence="2">
    <name type="scientific">Leptolyngbya boryana CZ1</name>
    <dbReference type="NCBI Taxonomy" id="3060204"/>
    <lineage>
        <taxon>Bacteria</taxon>
        <taxon>Bacillati</taxon>
        <taxon>Cyanobacteriota</taxon>
        <taxon>Cyanophyceae</taxon>
        <taxon>Leptolyngbyales</taxon>
        <taxon>Leptolyngbyaceae</taxon>
        <taxon>Leptolyngbya group</taxon>
        <taxon>Leptolyngbya</taxon>
    </lineage>
</organism>